<keyword evidence="4 17" id="KW-0479">Metal-binding</keyword>
<evidence type="ECO:0000313" key="23">
    <source>
        <dbReference type="RefSeq" id="XP_030621867.1"/>
    </source>
</evidence>
<dbReference type="InterPro" id="IPR001211">
    <property type="entry name" value="PLA2"/>
</dbReference>
<comment type="catalytic activity">
    <reaction evidence="11">
        <text>N-hexadecanoyl-1,2-di-(9Z-octadecenoyl)-sn-glycero-3-phosphoethanolamine + H2O = N-hexadecanoyl-1-(9Z-octadecenoyl)-sn-glycero-3-phosphoethanolamine + (9Z)-octadecenoate + H(+)</text>
        <dbReference type="Rhea" id="RHEA:45424"/>
        <dbReference type="ChEBI" id="CHEBI:15377"/>
        <dbReference type="ChEBI" id="CHEBI:15378"/>
        <dbReference type="ChEBI" id="CHEBI:30823"/>
        <dbReference type="ChEBI" id="CHEBI:78097"/>
        <dbReference type="ChEBI" id="CHEBI:85217"/>
    </reaction>
    <physiologicalReaction direction="left-to-right" evidence="11">
        <dbReference type="Rhea" id="RHEA:45425"/>
    </physiologicalReaction>
</comment>
<dbReference type="RefSeq" id="XP_030621867.1">
    <property type="nucleotide sequence ID" value="XM_030766007.1"/>
</dbReference>
<comment type="similarity">
    <text evidence="19">Belongs to the phospholipase A2 family.</text>
</comment>
<dbReference type="CDD" id="cd00125">
    <property type="entry name" value="PLA2c"/>
    <property type="match status" value="1"/>
</dbReference>
<dbReference type="PRINTS" id="PR00389">
    <property type="entry name" value="PHPHLIPASEA2"/>
</dbReference>
<evidence type="ECO:0000256" key="6">
    <source>
        <dbReference type="ARBA" id="ARBA00022837"/>
    </source>
</evidence>
<dbReference type="GO" id="GO:0005543">
    <property type="term" value="F:phospholipid binding"/>
    <property type="evidence" value="ECO:0007669"/>
    <property type="project" value="TreeGrafter"/>
</dbReference>
<dbReference type="AlphaFoldDB" id="A0A6J2URC3"/>
<feature type="domain" description="Phospholipase A2-like central" evidence="21">
    <location>
        <begin position="15"/>
        <end position="140"/>
    </location>
</feature>
<comment type="catalytic activity">
    <reaction evidence="13">
        <text>1-hexadecanoyl-2-(5Z,8Z,11Z,14Z-eicosatetraenoyl)-sn-glycero-3-phosphocholine + H2O = 1-hexadecanoyl-sn-glycero-3-phosphocholine + (5Z,8Z,11Z,14Z)-eicosatetraenoate + H(+)</text>
        <dbReference type="Rhea" id="RHEA:40427"/>
        <dbReference type="ChEBI" id="CHEBI:15377"/>
        <dbReference type="ChEBI" id="CHEBI:15378"/>
        <dbReference type="ChEBI" id="CHEBI:32395"/>
        <dbReference type="ChEBI" id="CHEBI:72998"/>
        <dbReference type="ChEBI" id="CHEBI:73003"/>
    </reaction>
    <physiologicalReaction direction="left-to-right" evidence="13">
        <dbReference type="Rhea" id="RHEA:40428"/>
    </physiologicalReaction>
</comment>
<keyword evidence="8 18" id="KW-1015">Disulfide bond</keyword>
<dbReference type="GO" id="GO:0006644">
    <property type="term" value="P:phospholipid metabolic process"/>
    <property type="evidence" value="ECO:0007669"/>
    <property type="project" value="InterPro"/>
</dbReference>
<dbReference type="InterPro" id="IPR016090">
    <property type="entry name" value="PLA2-like_dom"/>
</dbReference>
<evidence type="ECO:0000256" key="1">
    <source>
        <dbReference type="ARBA" id="ARBA00004613"/>
    </source>
</evidence>
<feature type="active site" evidence="16">
    <location>
        <position position="115"/>
    </location>
</feature>
<feature type="disulfide bond" evidence="18">
    <location>
        <begin position="100"/>
        <end position="112"/>
    </location>
</feature>
<evidence type="ECO:0000256" key="13">
    <source>
        <dbReference type="ARBA" id="ARBA00048373"/>
    </source>
</evidence>
<protein>
    <recommendedName>
        <fullName evidence="2 20">Phospholipase A2</fullName>
        <ecNumber evidence="2 20">3.1.1.4</ecNumber>
    </recommendedName>
</protein>
<keyword evidence="6 17" id="KW-0106">Calcium</keyword>
<comment type="subcellular location">
    <subcellularLocation>
        <location evidence="1 20">Secreted</location>
    </subcellularLocation>
</comment>
<organism evidence="22 23">
    <name type="scientific">Chanos chanos</name>
    <name type="common">Milkfish</name>
    <name type="synonym">Mugil chanos</name>
    <dbReference type="NCBI Taxonomy" id="29144"/>
    <lineage>
        <taxon>Eukaryota</taxon>
        <taxon>Metazoa</taxon>
        <taxon>Chordata</taxon>
        <taxon>Craniata</taxon>
        <taxon>Vertebrata</taxon>
        <taxon>Euteleostomi</taxon>
        <taxon>Actinopterygii</taxon>
        <taxon>Neopterygii</taxon>
        <taxon>Teleostei</taxon>
        <taxon>Ostariophysi</taxon>
        <taxon>Gonorynchiformes</taxon>
        <taxon>Chanidae</taxon>
        <taxon>Chanos</taxon>
    </lineage>
</organism>
<dbReference type="GO" id="GO:0005509">
    <property type="term" value="F:calcium ion binding"/>
    <property type="evidence" value="ECO:0007669"/>
    <property type="project" value="InterPro"/>
</dbReference>
<comment type="cofactor">
    <cofactor evidence="17">
        <name>Ca(2+)</name>
        <dbReference type="ChEBI" id="CHEBI:29108"/>
    </cofactor>
    <text evidence="17">Binds 1 Ca(2+) ion per subunit.</text>
</comment>
<feature type="disulfide bond" evidence="18">
    <location>
        <begin position="41"/>
        <end position="139"/>
    </location>
</feature>
<feature type="binding site" evidence="17">
    <location>
        <position position="42"/>
    </location>
    <ligand>
        <name>Ca(2+)</name>
        <dbReference type="ChEBI" id="CHEBI:29108"/>
    </ligand>
</feature>
<evidence type="ECO:0000256" key="3">
    <source>
        <dbReference type="ARBA" id="ARBA00022525"/>
    </source>
</evidence>
<dbReference type="FunFam" id="1.20.90.10:FF:000011">
    <property type="entry name" value="Phospholipase A(2)"/>
    <property type="match status" value="1"/>
</dbReference>
<dbReference type="GeneID" id="115805426"/>
<dbReference type="Pfam" id="PF00068">
    <property type="entry name" value="Phospholip_A2_1"/>
    <property type="match status" value="1"/>
</dbReference>
<feature type="disulfide bond" evidence="18">
    <location>
        <begin position="43"/>
        <end position="59"/>
    </location>
</feature>
<feature type="binding site" evidence="17">
    <location>
        <position position="46"/>
    </location>
    <ligand>
        <name>Ca(2+)</name>
        <dbReference type="ChEBI" id="CHEBI:29108"/>
    </ligand>
</feature>
<dbReference type="GO" id="GO:0050482">
    <property type="term" value="P:arachidonate secretion"/>
    <property type="evidence" value="ECO:0007669"/>
    <property type="project" value="InterPro"/>
</dbReference>
<gene>
    <name evidence="23" type="primary">LOC115805426</name>
</gene>
<dbReference type="InterPro" id="IPR033112">
    <property type="entry name" value="PLA2_Asp_AS"/>
</dbReference>
<comment type="catalytic activity">
    <reaction evidence="15">
        <text>1-hexadecanoyl-2-(9Z,12Z-octadecadienoyl)-sn-glycero-3-phosphoethanolamine + H2O = 1-hexadecanoyl-sn-glycero-3-phosphoethanolamine + (9Z,12Z)-octadecadienoate + H(+)</text>
        <dbReference type="Rhea" id="RHEA:40815"/>
        <dbReference type="ChEBI" id="CHEBI:15377"/>
        <dbReference type="ChEBI" id="CHEBI:15378"/>
        <dbReference type="ChEBI" id="CHEBI:30245"/>
        <dbReference type="ChEBI" id="CHEBI:73004"/>
        <dbReference type="ChEBI" id="CHEBI:73008"/>
    </reaction>
    <physiologicalReaction direction="left-to-right" evidence="15">
        <dbReference type="Rhea" id="RHEA:40816"/>
    </physiologicalReaction>
</comment>
<dbReference type="PANTHER" id="PTHR11716:SF94">
    <property type="entry name" value="PHOSPHOLIPASE A2"/>
    <property type="match status" value="1"/>
</dbReference>
<keyword evidence="3 20" id="KW-0964">Secreted</keyword>
<dbReference type="PROSITE" id="PS00119">
    <property type="entry name" value="PA2_ASP"/>
    <property type="match status" value="1"/>
</dbReference>
<evidence type="ECO:0000256" key="17">
    <source>
        <dbReference type="PIRSR" id="PIRSR601211-2"/>
    </source>
</evidence>
<reference evidence="23" key="1">
    <citation type="submission" date="2025-08" db="UniProtKB">
        <authorList>
            <consortium name="RefSeq"/>
        </authorList>
    </citation>
    <scope>IDENTIFICATION</scope>
</reference>
<feature type="disulfide bond" evidence="18">
    <location>
        <begin position="75"/>
        <end position="107"/>
    </location>
</feature>
<comment type="catalytic activity">
    <reaction evidence="10">
        <text>1-hexadecanoyl-2-(9Z-octadecenoyl)-sn-glycero-3-phospho-(1'-sn-glycerol) + H2O = 1-hexadecanoyl-sn-glycero-3-phospho-(1'-sn-glycerol) + (9Z)-octadecenoate + H(+)</text>
        <dbReference type="Rhea" id="RHEA:40919"/>
        <dbReference type="ChEBI" id="CHEBI:15377"/>
        <dbReference type="ChEBI" id="CHEBI:15378"/>
        <dbReference type="ChEBI" id="CHEBI:30823"/>
        <dbReference type="ChEBI" id="CHEBI:72841"/>
        <dbReference type="ChEBI" id="CHEBI:75158"/>
    </reaction>
    <physiologicalReaction direction="left-to-right" evidence="10">
        <dbReference type="Rhea" id="RHEA:40920"/>
    </physiologicalReaction>
</comment>
<evidence type="ECO:0000256" key="11">
    <source>
        <dbReference type="ARBA" id="ARBA00048221"/>
    </source>
</evidence>
<dbReference type="SMART" id="SM00085">
    <property type="entry name" value="PA2c"/>
    <property type="match status" value="1"/>
</dbReference>
<evidence type="ECO:0000256" key="8">
    <source>
        <dbReference type="ARBA" id="ARBA00023157"/>
    </source>
</evidence>
<evidence type="ECO:0000256" key="12">
    <source>
        <dbReference type="ARBA" id="ARBA00048227"/>
    </source>
</evidence>
<comment type="catalytic activity">
    <reaction evidence="12">
        <text>1,2-dihexadecanoyl-sn-glycero-3-phosphocholine + H2O = 1-hexadecanoyl-sn-glycero-3-phosphocholine + hexadecanoate + H(+)</text>
        <dbReference type="Rhea" id="RHEA:41223"/>
        <dbReference type="ChEBI" id="CHEBI:7896"/>
        <dbReference type="ChEBI" id="CHEBI:15377"/>
        <dbReference type="ChEBI" id="CHEBI:15378"/>
        <dbReference type="ChEBI" id="CHEBI:72998"/>
        <dbReference type="ChEBI" id="CHEBI:72999"/>
    </reaction>
    <physiologicalReaction direction="left-to-right" evidence="12">
        <dbReference type="Rhea" id="RHEA:41224"/>
    </physiologicalReaction>
</comment>
<evidence type="ECO:0000256" key="14">
    <source>
        <dbReference type="ARBA" id="ARBA00048699"/>
    </source>
</evidence>
<dbReference type="PROSITE" id="PS00118">
    <property type="entry name" value="PA2_HIS"/>
    <property type="match status" value="1"/>
</dbReference>
<feature type="disulfide bond" evidence="18">
    <location>
        <begin position="65"/>
        <end position="114"/>
    </location>
</feature>
<dbReference type="OrthoDB" id="5841574at2759"/>
<feature type="binding site" evidence="17">
    <location>
        <position position="63"/>
    </location>
    <ligand>
        <name>Ca(2+)</name>
        <dbReference type="ChEBI" id="CHEBI:29108"/>
    </ligand>
</feature>
<comment type="catalytic activity">
    <reaction evidence="20">
        <text>a 1,2-diacyl-sn-glycero-3-phosphocholine + H2O = a 1-acyl-sn-glycero-3-phosphocholine + a fatty acid + H(+)</text>
        <dbReference type="Rhea" id="RHEA:15801"/>
        <dbReference type="ChEBI" id="CHEBI:15377"/>
        <dbReference type="ChEBI" id="CHEBI:15378"/>
        <dbReference type="ChEBI" id="CHEBI:28868"/>
        <dbReference type="ChEBI" id="CHEBI:57643"/>
        <dbReference type="ChEBI" id="CHEBI:58168"/>
        <dbReference type="EC" id="3.1.1.4"/>
    </reaction>
</comment>
<evidence type="ECO:0000256" key="2">
    <source>
        <dbReference type="ARBA" id="ARBA00013278"/>
    </source>
</evidence>
<dbReference type="Gene3D" id="1.20.90.10">
    <property type="entry name" value="Phospholipase A2 domain"/>
    <property type="match status" value="1"/>
</dbReference>
<dbReference type="Proteomes" id="UP000504632">
    <property type="component" value="Chromosome 1"/>
</dbReference>
<evidence type="ECO:0000313" key="22">
    <source>
        <dbReference type="Proteomes" id="UP000504632"/>
    </source>
</evidence>
<dbReference type="GO" id="GO:0005102">
    <property type="term" value="F:signaling receptor binding"/>
    <property type="evidence" value="ECO:0007669"/>
    <property type="project" value="UniProtKB-ARBA"/>
</dbReference>
<accession>A0A6J2URC3</accession>
<evidence type="ECO:0000256" key="7">
    <source>
        <dbReference type="ARBA" id="ARBA00023098"/>
    </source>
</evidence>
<dbReference type="InterPro" id="IPR036444">
    <property type="entry name" value="PLipase_A2_dom_sf"/>
</dbReference>
<dbReference type="InterPro" id="IPR033113">
    <property type="entry name" value="PLA2_histidine"/>
</dbReference>
<dbReference type="GO" id="GO:0005576">
    <property type="term" value="C:extracellular region"/>
    <property type="evidence" value="ECO:0007669"/>
    <property type="project" value="UniProtKB-SubCell"/>
</dbReference>
<keyword evidence="22" id="KW-1185">Reference proteome</keyword>
<dbReference type="GO" id="GO:0016042">
    <property type="term" value="P:lipid catabolic process"/>
    <property type="evidence" value="ECO:0007669"/>
    <property type="project" value="InterPro"/>
</dbReference>
<evidence type="ECO:0000256" key="9">
    <source>
        <dbReference type="ARBA" id="ARBA00047535"/>
    </source>
</evidence>
<evidence type="ECO:0000256" key="18">
    <source>
        <dbReference type="PIRSR" id="PIRSR601211-3"/>
    </source>
</evidence>
<dbReference type="SUPFAM" id="SSF48619">
    <property type="entry name" value="Phospholipase A2, PLA2"/>
    <property type="match status" value="1"/>
</dbReference>
<evidence type="ECO:0000256" key="4">
    <source>
        <dbReference type="ARBA" id="ARBA00022723"/>
    </source>
</evidence>
<feature type="active site" evidence="16">
    <location>
        <position position="62"/>
    </location>
</feature>
<feature type="disulfide bond" evidence="18">
    <location>
        <begin position="58"/>
        <end position="121"/>
    </location>
</feature>
<evidence type="ECO:0000256" key="10">
    <source>
        <dbReference type="ARBA" id="ARBA00048015"/>
    </source>
</evidence>
<comment type="catalytic activity">
    <reaction evidence="14">
        <text>1-hexadecanoyl-2-(9Z-octadecenoyl)-sn-glycero-3-phosphocholine + H2O = 1-hexadecanoyl-sn-glycero-3-phosphocholine + (9Z)-octadecenoate + H(+)</text>
        <dbReference type="Rhea" id="RHEA:38779"/>
        <dbReference type="ChEBI" id="CHEBI:15377"/>
        <dbReference type="ChEBI" id="CHEBI:15378"/>
        <dbReference type="ChEBI" id="CHEBI:30823"/>
        <dbReference type="ChEBI" id="CHEBI:72998"/>
        <dbReference type="ChEBI" id="CHEBI:73001"/>
    </reaction>
    <physiologicalReaction direction="left-to-right" evidence="14">
        <dbReference type="Rhea" id="RHEA:38780"/>
    </physiologicalReaction>
</comment>
<dbReference type="InParanoid" id="A0A6J2URC3"/>
<comment type="catalytic activity">
    <reaction evidence="9">
        <text>N,1-dihexadecanoyl-2-(9Z,12Z-octadecadienoyl)-sn-glycero-3-phosphoethanolamine + H2O = N,1-dihexadecanoyl-sn-glycero-3-phosphoethanolamine + (9Z,12Z)-octadecadienoate + H(+)</text>
        <dbReference type="Rhea" id="RHEA:56424"/>
        <dbReference type="ChEBI" id="CHEBI:15377"/>
        <dbReference type="ChEBI" id="CHEBI:15378"/>
        <dbReference type="ChEBI" id="CHEBI:30245"/>
        <dbReference type="ChEBI" id="CHEBI:85334"/>
        <dbReference type="ChEBI" id="CHEBI:85335"/>
    </reaction>
    <physiologicalReaction direction="left-to-right" evidence="9">
        <dbReference type="Rhea" id="RHEA:56425"/>
    </physiologicalReaction>
</comment>
<feature type="binding site" evidence="17">
    <location>
        <position position="44"/>
    </location>
    <ligand>
        <name>Ca(2+)</name>
        <dbReference type="ChEBI" id="CHEBI:29108"/>
    </ligand>
</feature>
<keyword evidence="5 20" id="KW-0378">Hydrolase</keyword>
<evidence type="ECO:0000256" key="16">
    <source>
        <dbReference type="PIRSR" id="PIRSR601211-1"/>
    </source>
</evidence>
<sequence length="171" mass="19001">MTVAKEPETPEENRDLIQFREMIKCTLPNSSPLEDFGNYGCYCGLGGEGTPVDELDRCCFVHDGCYGDALNLDACRPVIDNPYTNRYDFQCNETSRTVTCLSSNNECDMFICECDRKAAECFASTPYNTSNNNVPDSVCGSASASIPDFIYTLTALTFTHALIEFIRSPMK</sequence>
<dbReference type="PANTHER" id="PTHR11716">
    <property type="entry name" value="PHOSPHOLIPASE A2 FAMILY MEMBER"/>
    <property type="match status" value="1"/>
</dbReference>
<evidence type="ECO:0000256" key="20">
    <source>
        <dbReference type="RuleBase" id="RU361236"/>
    </source>
</evidence>
<proteinExistence type="inferred from homology"/>
<keyword evidence="7 20" id="KW-0443">Lipid metabolism</keyword>
<dbReference type="EC" id="3.1.1.4" evidence="2 20"/>
<name>A0A6J2URC3_CHACN</name>
<evidence type="ECO:0000256" key="19">
    <source>
        <dbReference type="RuleBase" id="RU003654"/>
    </source>
</evidence>
<evidence type="ECO:0000256" key="5">
    <source>
        <dbReference type="ARBA" id="ARBA00022801"/>
    </source>
</evidence>
<evidence type="ECO:0000259" key="21">
    <source>
        <dbReference type="SMART" id="SM00085"/>
    </source>
</evidence>
<dbReference type="GO" id="GO:0047498">
    <property type="term" value="F:calcium-dependent phospholipase A2 activity"/>
    <property type="evidence" value="ECO:0007669"/>
    <property type="project" value="TreeGrafter"/>
</dbReference>
<evidence type="ECO:0000256" key="15">
    <source>
        <dbReference type="ARBA" id="ARBA00049039"/>
    </source>
</evidence>